<keyword evidence="3" id="KW-1185">Reference proteome</keyword>
<organism evidence="2 3">
    <name type="scientific">Laodelphax striatellus</name>
    <name type="common">Small brown planthopper</name>
    <name type="synonym">Delphax striatella</name>
    <dbReference type="NCBI Taxonomy" id="195883"/>
    <lineage>
        <taxon>Eukaryota</taxon>
        <taxon>Metazoa</taxon>
        <taxon>Ecdysozoa</taxon>
        <taxon>Arthropoda</taxon>
        <taxon>Hexapoda</taxon>
        <taxon>Insecta</taxon>
        <taxon>Pterygota</taxon>
        <taxon>Neoptera</taxon>
        <taxon>Paraneoptera</taxon>
        <taxon>Hemiptera</taxon>
        <taxon>Auchenorrhyncha</taxon>
        <taxon>Fulgoroidea</taxon>
        <taxon>Delphacidae</taxon>
        <taxon>Criomorphinae</taxon>
        <taxon>Laodelphax</taxon>
    </lineage>
</organism>
<feature type="domain" description="Aladin seven-bladed propeller" evidence="1">
    <location>
        <begin position="154"/>
        <end position="478"/>
    </location>
</feature>
<name>A0A482WKC5_LAOST</name>
<dbReference type="OrthoDB" id="411991at2759"/>
<dbReference type="SUPFAM" id="SSF50978">
    <property type="entry name" value="WD40 repeat-like"/>
    <property type="match status" value="1"/>
</dbReference>
<dbReference type="InterPro" id="IPR036322">
    <property type="entry name" value="WD40_repeat_dom_sf"/>
</dbReference>
<dbReference type="InterPro" id="IPR001680">
    <property type="entry name" value="WD40_rpt"/>
</dbReference>
<dbReference type="InParanoid" id="A0A482WKC5"/>
<dbReference type="InterPro" id="IPR015943">
    <property type="entry name" value="WD40/YVTN_repeat-like_dom_sf"/>
</dbReference>
<dbReference type="InterPro" id="IPR045139">
    <property type="entry name" value="Aladin"/>
</dbReference>
<dbReference type="FunCoup" id="A0A482WKC5">
    <property type="interactions" value="1654"/>
</dbReference>
<sequence length="518" mass="57502">MNTTETLNRICSLKHFSPLPSGDSVPLCETEGRLIYCLPEFVNLHLYTKAVDNLPEVLITRDMLHHAATNSNINVFLPVTENIWKRLQNAWYENGFREALQIAAQSEEDVNSLLKFFSIQTISLLNKFNRICSRIPLLSSKDTEFQQQPGGKECIVCIEWHPHCKKIALATRDDSVRVFSSHTKLVPLLKCKVQRNVSCLAWRPLSTSDLAVGCASGILIWTVDPNSVVMRPSSSTAVLLQRSDHTDISSIAWSADGNLLVSASRLNQIMYVWEVSTERATCLKRIGGGGISLVTWAPDNRKVFAATSRLVFRVWTTDLWTPERWSLPQGHIVAACWSPCSLALLFATSLEPVIYALTFGPIGSVYTAVEDRRGACRVADLTDVTLPSGHRVGGEVNQMVWDGRGRHLAVTFHDSELIAVFLTNITTSPNTVHVTPCCFIKGEPGEKPNAITFQKNFEEGANLTIAWSSHRVQYFPFIYQELGSSNTIGSPGPLESSLQQSHIAGKSYSDLPSFIRSP</sequence>
<dbReference type="Gene3D" id="2.130.10.10">
    <property type="entry name" value="YVTN repeat-like/Quinoprotein amine dehydrogenase"/>
    <property type="match status" value="2"/>
</dbReference>
<evidence type="ECO:0000259" key="1">
    <source>
        <dbReference type="Pfam" id="PF25460"/>
    </source>
</evidence>
<gene>
    <name evidence="2" type="ORF">LSTR_LSTR014406</name>
</gene>
<evidence type="ECO:0000313" key="2">
    <source>
        <dbReference type="EMBL" id="RZF33933.1"/>
    </source>
</evidence>
<dbReference type="STRING" id="195883.A0A482WKC5"/>
<dbReference type="PANTHER" id="PTHR14494:SF0">
    <property type="entry name" value="ALADIN"/>
    <property type="match status" value="1"/>
</dbReference>
<dbReference type="GO" id="GO:0005643">
    <property type="term" value="C:nuclear pore"/>
    <property type="evidence" value="ECO:0007669"/>
    <property type="project" value="TreeGrafter"/>
</dbReference>
<dbReference type="PANTHER" id="PTHR14494">
    <property type="entry name" value="ALADIN/ADRACALIN/AAAS"/>
    <property type="match status" value="1"/>
</dbReference>
<reference evidence="2 3" key="1">
    <citation type="journal article" date="2017" name="Gigascience">
        <title>Genome sequence of the small brown planthopper, Laodelphax striatellus.</title>
        <authorList>
            <person name="Zhu J."/>
            <person name="Jiang F."/>
            <person name="Wang X."/>
            <person name="Yang P."/>
            <person name="Bao Y."/>
            <person name="Zhao W."/>
            <person name="Wang W."/>
            <person name="Lu H."/>
            <person name="Wang Q."/>
            <person name="Cui N."/>
            <person name="Li J."/>
            <person name="Chen X."/>
            <person name="Luo L."/>
            <person name="Yu J."/>
            <person name="Kang L."/>
            <person name="Cui F."/>
        </authorList>
    </citation>
    <scope>NUCLEOTIDE SEQUENCE [LARGE SCALE GENOMIC DNA]</scope>
    <source>
        <strain evidence="2">Lst14</strain>
    </source>
</reference>
<dbReference type="GO" id="GO:0006913">
    <property type="term" value="P:nucleocytoplasmic transport"/>
    <property type="evidence" value="ECO:0007669"/>
    <property type="project" value="TreeGrafter"/>
</dbReference>
<dbReference type="Proteomes" id="UP000291343">
    <property type="component" value="Unassembled WGS sequence"/>
</dbReference>
<comment type="caution">
    <text evidence="2">The sequence shown here is derived from an EMBL/GenBank/DDBJ whole genome shotgun (WGS) entry which is preliminary data.</text>
</comment>
<accession>A0A482WKC5</accession>
<dbReference type="Pfam" id="PF25460">
    <property type="entry name" value="Beta-prop_Aladin"/>
    <property type="match status" value="1"/>
</dbReference>
<dbReference type="EMBL" id="QKKF02033175">
    <property type="protein sequence ID" value="RZF33933.1"/>
    <property type="molecule type" value="Genomic_DNA"/>
</dbReference>
<dbReference type="AlphaFoldDB" id="A0A482WKC5"/>
<proteinExistence type="predicted"/>
<dbReference type="SMART" id="SM00320">
    <property type="entry name" value="WD40"/>
    <property type="match status" value="4"/>
</dbReference>
<protein>
    <recommendedName>
        <fullName evidence="1">Aladin seven-bladed propeller domain-containing protein</fullName>
    </recommendedName>
</protein>
<dbReference type="InterPro" id="IPR057403">
    <property type="entry name" value="Beta-prop_Aladin"/>
</dbReference>
<dbReference type="SMR" id="A0A482WKC5"/>
<evidence type="ECO:0000313" key="3">
    <source>
        <dbReference type="Proteomes" id="UP000291343"/>
    </source>
</evidence>